<evidence type="ECO:0000313" key="2">
    <source>
        <dbReference type="EMBL" id="TVU41478.1"/>
    </source>
</evidence>
<keyword evidence="3" id="KW-1185">Reference proteome</keyword>
<feature type="domain" description="F-box" evidence="1">
    <location>
        <begin position="31"/>
        <end position="72"/>
    </location>
</feature>
<evidence type="ECO:0000313" key="3">
    <source>
        <dbReference type="Proteomes" id="UP000324897"/>
    </source>
</evidence>
<feature type="non-terminal residue" evidence="2">
    <location>
        <position position="1"/>
    </location>
</feature>
<dbReference type="PANTHER" id="PTHR34709:SF80">
    <property type="entry name" value="F-BOX DOMAIN-CONTAINING PROTEIN"/>
    <property type="match status" value="1"/>
</dbReference>
<evidence type="ECO:0000259" key="1">
    <source>
        <dbReference type="SMART" id="SM00256"/>
    </source>
</evidence>
<dbReference type="PANTHER" id="PTHR34709">
    <property type="entry name" value="OS10G0396666 PROTEIN"/>
    <property type="match status" value="1"/>
</dbReference>
<dbReference type="SUPFAM" id="SSF81383">
    <property type="entry name" value="F-box domain"/>
    <property type="match status" value="2"/>
</dbReference>
<dbReference type="InterPro" id="IPR053781">
    <property type="entry name" value="F-box_AtFBL13-like"/>
</dbReference>
<sequence length="978" mass="109322">MELSGGGEVAAKRADLSSSVADAGHDRLSELPDDILVLILSRIPTLEAGKTSILSHRWRRVWALLPELCFALAPQSDRIRDALDAHGGALRALSVGTQNASAESVAAWLTVAARRLSGRLTFCNVPPRPKDESEHDEARVQRGAFELPCFESATSVSLKLGFLGLSVPPAGVFARLTQLYMSHVEFRAPCELGDAVSSPRCPCLQMLRISATLGLNKLAINSESLLGMELEDLEALQQLTIVAPALKYLRVARCLQDQPVACISAPQLERLEWKVPYDPSSVQLGEMEHVHELQTTYFVVYGPHNFRKNHSCLRLLQHFKIVKSLFLTLIYLPELHYYLYFMDAMTMLPDTTNLHLHVMANGHAFGASLFHVLRTCSGIRRLIIGLNIVEEQTACQSDCICRLQAHWKTEELLLNCLQEVEITDFGVSEHEATFMKRLFIWAIALQKLTVTFYRAVTASKAKEFCQMIRSFSRPGICMEFYICNDMNKVAAERADLSSSPADDGQDRLSELPDDILVLILRRIGTLAAGQTRILSRRWRRVWALLPELCFAFAPQPDRIRDALDAHGGDLRSLSVATRDASPEAVAAWLTAAARRLSGRLIYYNAAPRPRAASEDSEGRVQRGGFELPCFESATAVSIQLGFLGLSVPPAGIFGRLTELSLSHVRFDAPCELGDAVSSPRCPRLQKLCVSDANGLNKLAINSESLLHLDLDGVDDLRQLTIVAPVLQCLKVASCFHDQPIACISAPQLGRLEWSDPYDPSTVHLGEMDQVQYLQTSPFIVYGPHNFPDNHYCLRLLQHFKLVEILVLTLVYFGELLDYQYFMDDMMMLPDTKSLHLHVIATGHAFGASLFHVLRMCSGIRKLILNLDRPDMEEQKACPSDCICRQQANWKTEELLLNCLQEVEITDLGVSEHEVTFIKHLFIWATALKKLKVTFDRTITEREAKEFCQMLLSFSGPEICTKFYICNGILGMNKVLYVP</sequence>
<dbReference type="Pfam" id="PF00646">
    <property type="entry name" value="F-box"/>
    <property type="match status" value="2"/>
</dbReference>
<protein>
    <recommendedName>
        <fullName evidence="1">F-box domain-containing protein</fullName>
    </recommendedName>
</protein>
<dbReference type="OrthoDB" id="693760at2759"/>
<proteinExistence type="predicted"/>
<feature type="domain" description="F-box" evidence="1">
    <location>
        <begin position="511"/>
        <end position="552"/>
    </location>
</feature>
<dbReference type="Gramene" id="TVU41478">
    <property type="protein sequence ID" value="TVU41478"/>
    <property type="gene ID" value="EJB05_15000"/>
</dbReference>
<dbReference type="InterPro" id="IPR055312">
    <property type="entry name" value="FBL15-like"/>
</dbReference>
<dbReference type="SMART" id="SM00256">
    <property type="entry name" value="FBOX"/>
    <property type="match status" value="2"/>
</dbReference>
<organism evidence="2 3">
    <name type="scientific">Eragrostis curvula</name>
    <name type="common">weeping love grass</name>
    <dbReference type="NCBI Taxonomy" id="38414"/>
    <lineage>
        <taxon>Eukaryota</taxon>
        <taxon>Viridiplantae</taxon>
        <taxon>Streptophyta</taxon>
        <taxon>Embryophyta</taxon>
        <taxon>Tracheophyta</taxon>
        <taxon>Spermatophyta</taxon>
        <taxon>Magnoliopsida</taxon>
        <taxon>Liliopsida</taxon>
        <taxon>Poales</taxon>
        <taxon>Poaceae</taxon>
        <taxon>PACMAD clade</taxon>
        <taxon>Chloridoideae</taxon>
        <taxon>Eragrostideae</taxon>
        <taxon>Eragrostidinae</taxon>
        <taxon>Eragrostis</taxon>
    </lineage>
</organism>
<dbReference type="InterPro" id="IPR001810">
    <property type="entry name" value="F-box_dom"/>
</dbReference>
<dbReference type="EMBL" id="RWGY01000007">
    <property type="protein sequence ID" value="TVU41478.1"/>
    <property type="molecule type" value="Genomic_DNA"/>
</dbReference>
<dbReference type="Proteomes" id="UP000324897">
    <property type="component" value="Chromosome 4"/>
</dbReference>
<name>A0A5J9W020_9POAL</name>
<reference evidence="2 3" key="1">
    <citation type="journal article" date="2019" name="Sci. Rep.">
        <title>A high-quality genome of Eragrostis curvula grass provides insights into Poaceae evolution and supports new strategies to enhance forage quality.</title>
        <authorList>
            <person name="Carballo J."/>
            <person name="Santos B.A.C.M."/>
            <person name="Zappacosta D."/>
            <person name="Garbus I."/>
            <person name="Selva J.P."/>
            <person name="Gallo C.A."/>
            <person name="Diaz A."/>
            <person name="Albertini E."/>
            <person name="Caccamo M."/>
            <person name="Echenique V."/>
        </authorList>
    </citation>
    <scope>NUCLEOTIDE SEQUENCE [LARGE SCALE GENOMIC DNA]</scope>
    <source>
        <strain evidence="3">cv. Victoria</strain>
        <tissue evidence="2">Leaf</tissue>
    </source>
</reference>
<dbReference type="InterPro" id="IPR036047">
    <property type="entry name" value="F-box-like_dom_sf"/>
</dbReference>
<dbReference type="CDD" id="cd22160">
    <property type="entry name" value="F-box_AtFBL13-like"/>
    <property type="match status" value="1"/>
</dbReference>
<comment type="caution">
    <text evidence="2">The sequence shown here is derived from an EMBL/GenBank/DDBJ whole genome shotgun (WGS) entry which is preliminary data.</text>
</comment>
<dbReference type="AlphaFoldDB" id="A0A5J9W020"/>
<gene>
    <name evidence="2" type="ORF">EJB05_15000</name>
</gene>
<accession>A0A5J9W020</accession>